<keyword evidence="2 9" id="KW-1003">Cell membrane</keyword>
<dbReference type="OrthoDB" id="4308908at2"/>
<dbReference type="Proteomes" id="UP000029046">
    <property type="component" value="Unassembled WGS sequence"/>
</dbReference>
<reference evidence="11 12" key="1">
    <citation type="submission" date="2014-03" db="EMBL/GenBank/DDBJ databases">
        <title>Genomics of Bifidobacteria.</title>
        <authorList>
            <person name="Ventura M."/>
            <person name="Milani C."/>
            <person name="Lugli G.A."/>
        </authorList>
    </citation>
    <scope>NUCLEOTIDE SEQUENCE [LARGE SCALE GENOMIC DNA]</scope>
    <source>
        <strain evidence="11 12">LMG 11586</strain>
    </source>
</reference>
<evidence type="ECO:0000256" key="1">
    <source>
        <dbReference type="ARBA" id="ARBA00006139"/>
    </source>
</evidence>
<dbReference type="GO" id="GO:0005886">
    <property type="term" value="C:plasma membrane"/>
    <property type="evidence" value="ECO:0007669"/>
    <property type="project" value="UniProtKB-SubCell"/>
</dbReference>
<dbReference type="EMBL" id="JGYX01000002">
    <property type="protein sequence ID" value="KFI61302.1"/>
    <property type="molecule type" value="Genomic_DNA"/>
</dbReference>
<comment type="function">
    <text evidence="9">This protein specifically catalyzes the removal of signal peptides from prolipoproteins.</text>
</comment>
<keyword evidence="12" id="KW-1185">Reference proteome</keyword>
<comment type="catalytic activity">
    <reaction evidence="9">
        <text>Release of signal peptides from bacterial membrane prolipoproteins. Hydrolyzes -Xaa-Yaa-Zaa-|-(S,diacylglyceryl)Cys-, in which Xaa is hydrophobic (preferably Leu), and Yaa (Ala or Ser) and Zaa (Gly or Ala) have small, neutral side chains.</text>
        <dbReference type="EC" id="3.4.23.36"/>
    </reaction>
</comment>
<evidence type="ECO:0000256" key="7">
    <source>
        <dbReference type="ARBA" id="ARBA00022989"/>
    </source>
</evidence>
<organism evidence="11 12">
    <name type="scientific">Bifidobacterium pullorum subsp. gallinarum</name>
    <dbReference type="NCBI Taxonomy" id="78344"/>
    <lineage>
        <taxon>Bacteria</taxon>
        <taxon>Bacillati</taxon>
        <taxon>Actinomycetota</taxon>
        <taxon>Actinomycetes</taxon>
        <taxon>Bifidobacteriales</taxon>
        <taxon>Bifidobacteriaceae</taxon>
        <taxon>Bifidobacterium</taxon>
    </lineage>
</organism>
<evidence type="ECO:0000256" key="8">
    <source>
        <dbReference type="ARBA" id="ARBA00023136"/>
    </source>
</evidence>
<dbReference type="AlphaFoldDB" id="A0A087ARA2"/>
<evidence type="ECO:0000256" key="2">
    <source>
        <dbReference type="ARBA" id="ARBA00022475"/>
    </source>
</evidence>
<evidence type="ECO:0000256" key="4">
    <source>
        <dbReference type="ARBA" id="ARBA00022692"/>
    </source>
</evidence>
<dbReference type="Pfam" id="PF01252">
    <property type="entry name" value="Peptidase_A8"/>
    <property type="match status" value="1"/>
</dbReference>
<accession>A0A087ARA2</accession>
<feature type="active site" evidence="9">
    <location>
        <position position="141"/>
    </location>
</feature>
<protein>
    <recommendedName>
        <fullName evidence="9">Lipoprotein signal peptidase</fullName>
        <ecNumber evidence="9">3.4.23.36</ecNumber>
    </recommendedName>
    <alternativeName>
        <fullName evidence="9">Prolipoprotein signal peptidase</fullName>
    </alternativeName>
    <alternativeName>
        <fullName evidence="9">Signal peptidase II</fullName>
        <shortName evidence="9">SPase II</shortName>
    </alternativeName>
</protein>
<dbReference type="NCBIfam" id="NF011353">
    <property type="entry name" value="PRK14771.1"/>
    <property type="match status" value="1"/>
</dbReference>
<dbReference type="GO" id="GO:0006508">
    <property type="term" value="P:proteolysis"/>
    <property type="evidence" value="ECO:0007669"/>
    <property type="project" value="UniProtKB-KW"/>
</dbReference>
<dbReference type="PRINTS" id="PR00781">
    <property type="entry name" value="LIPOSIGPTASE"/>
</dbReference>
<keyword evidence="8 9" id="KW-0472">Membrane</keyword>
<evidence type="ECO:0000256" key="10">
    <source>
        <dbReference type="RuleBase" id="RU004181"/>
    </source>
</evidence>
<dbReference type="PANTHER" id="PTHR33695">
    <property type="entry name" value="LIPOPROTEIN SIGNAL PEPTIDASE"/>
    <property type="match status" value="1"/>
</dbReference>
<proteinExistence type="inferred from homology"/>
<sequence>MTVSQQRRLRTRVAVFACIAIVGLILDQGTKLWALQALADAGTVPVIPGLLSFTLVFNPGMSLGLFSSATWAISLLAAVACVLLVVGALKTVRLAWTVVLSVAFSGALGNLIDRVVYADGFLNGKVVDFINYGWSVGNVADILLVGAGIAVVLLLVLGVPFSESDLGEERR</sequence>
<comment type="caution">
    <text evidence="11">The sequence shown here is derived from an EMBL/GenBank/DDBJ whole genome shotgun (WGS) entry which is preliminary data.</text>
</comment>
<comment type="subcellular location">
    <subcellularLocation>
        <location evidence="9">Cell membrane</location>
        <topology evidence="9">Multi-pass membrane protein</topology>
    </subcellularLocation>
</comment>
<evidence type="ECO:0000256" key="3">
    <source>
        <dbReference type="ARBA" id="ARBA00022670"/>
    </source>
</evidence>
<evidence type="ECO:0000313" key="12">
    <source>
        <dbReference type="Proteomes" id="UP000029046"/>
    </source>
</evidence>
<keyword evidence="5 9" id="KW-0064">Aspartyl protease</keyword>
<comment type="pathway">
    <text evidence="9">Protein modification; lipoprotein biosynthesis (signal peptide cleavage).</text>
</comment>
<keyword evidence="7 9" id="KW-1133">Transmembrane helix</keyword>
<feature type="transmembrane region" description="Helical" evidence="9">
    <location>
        <begin position="65"/>
        <end position="87"/>
    </location>
</feature>
<keyword evidence="11" id="KW-0449">Lipoprotein</keyword>
<dbReference type="GO" id="GO:0004190">
    <property type="term" value="F:aspartic-type endopeptidase activity"/>
    <property type="evidence" value="ECO:0007669"/>
    <property type="project" value="UniProtKB-UniRule"/>
</dbReference>
<keyword evidence="6 9" id="KW-0378">Hydrolase</keyword>
<dbReference type="eggNOG" id="COG0597">
    <property type="taxonomic scope" value="Bacteria"/>
</dbReference>
<dbReference type="HAMAP" id="MF_00161">
    <property type="entry name" value="LspA"/>
    <property type="match status" value="1"/>
</dbReference>
<evidence type="ECO:0000256" key="9">
    <source>
        <dbReference type="HAMAP-Rule" id="MF_00161"/>
    </source>
</evidence>
<evidence type="ECO:0000256" key="5">
    <source>
        <dbReference type="ARBA" id="ARBA00022750"/>
    </source>
</evidence>
<dbReference type="InterPro" id="IPR001872">
    <property type="entry name" value="Peptidase_A8"/>
</dbReference>
<evidence type="ECO:0000256" key="6">
    <source>
        <dbReference type="ARBA" id="ARBA00022801"/>
    </source>
</evidence>
<evidence type="ECO:0000313" key="11">
    <source>
        <dbReference type="EMBL" id="KFI61302.1"/>
    </source>
</evidence>
<comment type="similarity">
    <text evidence="1 9 10">Belongs to the peptidase A8 family.</text>
</comment>
<dbReference type="PANTHER" id="PTHR33695:SF1">
    <property type="entry name" value="LIPOPROTEIN SIGNAL PEPTIDASE"/>
    <property type="match status" value="1"/>
</dbReference>
<comment type="caution">
    <text evidence="9">Lacks conserved residue(s) required for the propagation of feature annotation.</text>
</comment>
<feature type="transmembrane region" description="Helical" evidence="9">
    <location>
        <begin position="94"/>
        <end position="112"/>
    </location>
</feature>
<feature type="transmembrane region" description="Helical" evidence="9">
    <location>
        <begin position="132"/>
        <end position="161"/>
    </location>
</feature>
<feature type="active site" evidence="9">
    <location>
        <position position="128"/>
    </location>
</feature>
<keyword evidence="3 9" id="KW-0645">Protease</keyword>
<dbReference type="UniPathway" id="UPA00665"/>
<dbReference type="EC" id="3.4.23.36" evidence="9"/>
<gene>
    <name evidence="9" type="primary">lspA</name>
    <name evidence="11" type="ORF">BIGA_0742</name>
</gene>
<name>A0A087ARA2_9BIFI</name>
<keyword evidence="4 9" id="KW-0812">Transmembrane</keyword>